<accession>A0A2A6E943</accession>
<protein>
    <recommendedName>
        <fullName evidence="4">Lipoprotein</fullName>
    </recommendedName>
</protein>
<dbReference type="PROSITE" id="PS51257">
    <property type="entry name" value="PROKAR_LIPOPROTEIN"/>
    <property type="match status" value="1"/>
</dbReference>
<comment type="caution">
    <text evidence="2">The sequence shown here is derived from an EMBL/GenBank/DDBJ whole genome shotgun (WGS) entry which is preliminary data.</text>
</comment>
<reference evidence="2 3" key="1">
    <citation type="submission" date="2017-09" db="EMBL/GenBank/DDBJ databases">
        <title>Phase variable restriction modification systems are present in the genome sequences of periodontal pathogens Prevotella intermedia, Tannerella forsythia and Porphyromonas gingivalis.</title>
        <authorList>
            <person name="Haigh R.D."/>
            <person name="Crawford L."/>
            <person name="Ralph J."/>
            <person name="Wanford J."/>
            <person name="Vartoukian S.R."/>
            <person name="Hijazib K."/>
            <person name="Wade W."/>
            <person name="Oggioni M.R."/>
        </authorList>
    </citation>
    <scope>NUCLEOTIDE SEQUENCE [LARGE SCALE GENOMIC DNA]</scope>
    <source>
        <strain evidence="2 3">WW11663</strain>
    </source>
</reference>
<feature type="signal peptide" evidence="1">
    <location>
        <begin position="1"/>
        <end position="22"/>
    </location>
</feature>
<evidence type="ECO:0000313" key="3">
    <source>
        <dbReference type="Proteomes" id="UP000219259"/>
    </source>
</evidence>
<feature type="chain" id="PRO_5013037691" description="Lipoprotein" evidence="1">
    <location>
        <begin position="23"/>
        <end position="513"/>
    </location>
</feature>
<dbReference type="AlphaFoldDB" id="A0A2A6E943"/>
<dbReference type="Proteomes" id="UP000219259">
    <property type="component" value="Unassembled WGS sequence"/>
</dbReference>
<evidence type="ECO:0000313" key="2">
    <source>
        <dbReference type="EMBL" id="PDP44041.1"/>
    </source>
</evidence>
<evidence type="ECO:0008006" key="4">
    <source>
        <dbReference type="Google" id="ProtNLM"/>
    </source>
</evidence>
<dbReference type="RefSeq" id="WP_097531140.1">
    <property type="nucleotide sequence ID" value="NZ_NSLJ01000011.1"/>
</dbReference>
<dbReference type="EMBL" id="NSLJ01000011">
    <property type="protein sequence ID" value="PDP44041.1"/>
    <property type="molecule type" value="Genomic_DNA"/>
</dbReference>
<proteinExistence type="predicted"/>
<evidence type="ECO:0000256" key="1">
    <source>
        <dbReference type="SAM" id="SignalP"/>
    </source>
</evidence>
<organism evidence="2 3">
    <name type="scientific">Tannerella forsythia</name>
    <name type="common">Bacteroides forsythus</name>
    <dbReference type="NCBI Taxonomy" id="28112"/>
    <lineage>
        <taxon>Bacteria</taxon>
        <taxon>Pseudomonadati</taxon>
        <taxon>Bacteroidota</taxon>
        <taxon>Bacteroidia</taxon>
        <taxon>Bacteroidales</taxon>
        <taxon>Tannerellaceae</taxon>
        <taxon>Tannerella</taxon>
    </lineage>
</organism>
<gene>
    <name evidence="2" type="ORF">CLI86_05880</name>
</gene>
<keyword evidence="1" id="KW-0732">Signal</keyword>
<sequence length="513" mass="58427">MKIKFYLTATYLSCVVLGMFIACDKNDVVSDNISDETKKSLISGDEGYQRRMYVAKTLAKALTNEDLRSFLKKESLKMFDHEYDILYALVKDKEISSGVTFEDVLMSYAESKEHLKNAIDKELLLTIYVPELTNWDANKWNTAEEVPIVAVCDEYKKKKTTKVLAFDKMETPSYWDYNIEPDVPILVVKDNERVVINNEENSLRSASEDGEDLHILSTSKGNLEFSSEAFKNDNKQITTRSRVIIGKDFAEYPLNRGEFCGYWRESINEAKEKTPESQRDYIYYGISPKNNINKGTFKEGINECIEAFYIDNPQSIGYIVDSQRDRNNPRNWIEGRLEFFINIFFTGRDGKITNVRKGFTCKVSDLFGYMKNGELVSYCYFFNNDAIKIVPWDMNKYGDTWKIHIYEFDPGSQITKTVQVSSTFSSNFEVDASVSVKAFKIGVKGGVGTSETKTNTAQITLTDTSDDLGEAILSFSDPIMIKNSFYLPDDPSIYLSYYSGVSTGLASVQISPQ</sequence>
<name>A0A2A6E943_TANFO</name>